<comment type="subcellular location">
    <subcellularLocation>
        <location evidence="1">Cell outer membrane</location>
        <topology evidence="1">Multi-pass membrane protein</topology>
    </subcellularLocation>
</comment>
<feature type="domain" description="SLBB" evidence="16">
    <location>
        <begin position="182"/>
        <end position="252"/>
    </location>
</feature>
<keyword evidence="6" id="KW-0812">Transmembrane</keyword>
<evidence type="ECO:0000256" key="5">
    <source>
        <dbReference type="ARBA" id="ARBA00022597"/>
    </source>
</evidence>
<evidence type="ECO:0000313" key="17">
    <source>
        <dbReference type="EMBL" id="MBV2359356.1"/>
    </source>
</evidence>
<keyword evidence="5" id="KW-0762">Sugar transport</keyword>
<evidence type="ECO:0000256" key="6">
    <source>
        <dbReference type="ARBA" id="ARBA00022692"/>
    </source>
</evidence>
<keyword evidence="10" id="KW-0626">Porin</keyword>
<keyword evidence="13" id="KW-0998">Cell outer membrane</keyword>
<sequence>MAACLGGLVLHKRIRGIALVFVCLAVAACSLPRGAAVQSEVLKEADSKQPTFQVVQVTRENTPVLANWPATGWHGHFHWPKAGSISDGTVIRTGDKVTVTIWDSQENSLLTSPGEKFTRLADMEVSADGTIFLPYVNEVNVRGLTPASARSRIQANLEPIVPSAQVQLSVVSGEGSAVDAAGGLAQPGSYPMPSRNYKILALISDAGGIPPTLRNPRVRLLRGTTTYQISADQLFESGSRNILLQPRDTVVVEEDDRSFVALGATGNEDLIYFPKDELNALQALSLMGGLSDLRADPKGVLVLREYRSKDLRADAFGPNMQQVVFSFDLTSADGLFAARNFMINPDDIVLATESPVTSAQTIFGLIGSVLGLSGQVAATAG</sequence>
<dbReference type="PANTHER" id="PTHR33619:SF3">
    <property type="entry name" value="POLYSACCHARIDE EXPORT PROTEIN GFCE-RELATED"/>
    <property type="match status" value="1"/>
</dbReference>
<comment type="similarity">
    <text evidence="2">Belongs to the BexD/CtrA/VexA family.</text>
</comment>
<dbReference type="InterPro" id="IPR049712">
    <property type="entry name" value="Poly_export"/>
</dbReference>
<feature type="domain" description="Polysaccharide export protein N-terminal" evidence="15">
    <location>
        <begin position="88"/>
        <end position="170"/>
    </location>
</feature>
<evidence type="ECO:0000256" key="1">
    <source>
        <dbReference type="ARBA" id="ARBA00004571"/>
    </source>
</evidence>
<dbReference type="InterPro" id="IPR003715">
    <property type="entry name" value="Poly_export_N"/>
</dbReference>
<keyword evidence="14" id="KW-0449">Lipoprotein</keyword>
<evidence type="ECO:0000256" key="11">
    <source>
        <dbReference type="ARBA" id="ARBA00023136"/>
    </source>
</evidence>
<organism evidence="17 18">
    <name type="scientific">Thalassococcus arenae</name>
    <dbReference type="NCBI Taxonomy" id="2851652"/>
    <lineage>
        <taxon>Bacteria</taxon>
        <taxon>Pseudomonadati</taxon>
        <taxon>Pseudomonadota</taxon>
        <taxon>Alphaproteobacteria</taxon>
        <taxon>Rhodobacterales</taxon>
        <taxon>Roseobacteraceae</taxon>
        <taxon>Thalassococcus</taxon>
    </lineage>
</organism>
<accession>A0ABS6N5S7</accession>
<evidence type="ECO:0000256" key="2">
    <source>
        <dbReference type="ARBA" id="ARBA00009450"/>
    </source>
</evidence>
<keyword evidence="7" id="KW-0732">Signal</keyword>
<evidence type="ECO:0000256" key="13">
    <source>
        <dbReference type="ARBA" id="ARBA00023237"/>
    </source>
</evidence>
<proteinExistence type="inferred from homology"/>
<keyword evidence="11" id="KW-0472">Membrane</keyword>
<evidence type="ECO:0000256" key="4">
    <source>
        <dbReference type="ARBA" id="ARBA00022452"/>
    </source>
</evidence>
<dbReference type="EMBL" id="JAHRWL010000001">
    <property type="protein sequence ID" value="MBV2359356.1"/>
    <property type="molecule type" value="Genomic_DNA"/>
</dbReference>
<keyword evidence="12" id="KW-0564">Palmitate</keyword>
<dbReference type="PANTHER" id="PTHR33619">
    <property type="entry name" value="POLYSACCHARIDE EXPORT PROTEIN GFCE-RELATED"/>
    <property type="match status" value="1"/>
</dbReference>
<keyword evidence="9" id="KW-0406">Ion transport</keyword>
<evidence type="ECO:0000313" key="18">
    <source>
        <dbReference type="Proteomes" id="UP001166293"/>
    </source>
</evidence>
<reference evidence="17" key="1">
    <citation type="submission" date="2021-06" db="EMBL/GenBank/DDBJ databases">
        <title>Thalassococcus sp. CAU 1522 isolated from sea sand, Republic of Korea.</title>
        <authorList>
            <person name="Kim W."/>
        </authorList>
    </citation>
    <scope>NUCLEOTIDE SEQUENCE</scope>
    <source>
        <strain evidence="17">CAU 1522</strain>
    </source>
</reference>
<evidence type="ECO:0000256" key="14">
    <source>
        <dbReference type="ARBA" id="ARBA00023288"/>
    </source>
</evidence>
<keyword evidence="3" id="KW-0813">Transport</keyword>
<evidence type="ECO:0000256" key="10">
    <source>
        <dbReference type="ARBA" id="ARBA00023114"/>
    </source>
</evidence>
<keyword evidence="18" id="KW-1185">Reference proteome</keyword>
<gene>
    <name evidence="17" type="ORF">KUH32_06200</name>
</gene>
<evidence type="ECO:0000259" key="16">
    <source>
        <dbReference type="Pfam" id="PF22461"/>
    </source>
</evidence>
<dbReference type="Proteomes" id="UP001166293">
    <property type="component" value="Unassembled WGS sequence"/>
</dbReference>
<evidence type="ECO:0000256" key="3">
    <source>
        <dbReference type="ARBA" id="ARBA00022448"/>
    </source>
</evidence>
<dbReference type="Pfam" id="PF02563">
    <property type="entry name" value="Poly_export"/>
    <property type="match status" value="1"/>
</dbReference>
<protein>
    <submittedName>
        <fullName evidence="17">Polysaccharide export protein</fullName>
    </submittedName>
</protein>
<evidence type="ECO:0000259" key="15">
    <source>
        <dbReference type="Pfam" id="PF02563"/>
    </source>
</evidence>
<keyword evidence="4" id="KW-1134">Transmembrane beta strand</keyword>
<dbReference type="Pfam" id="PF22461">
    <property type="entry name" value="SLBB_2"/>
    <property type="match status" value="1"/>
</dbReference>
<name>A0ABS6N5S7_9RHOB</name>
<evidence type="ECO:0000256" key="8">
    <source>
        <dbReference type="ARBA" id="ARBA00023047"/>
    </source>
</evidence>
<evidence type="ECO:0000256" key="12">
    <source>
        <dbReference type="ARBA" id="ARBA00023139"/>
    </source>
</evidence>
<evidence type="ECO:0000256" key="9">
    <source>
        <dbReference type="ARBA" id="ARBA00023065"/>
    </source>
</evidence>
<keyword evidence="8" id="KW-0625">Polysaccharide transport</keyword>
<evidence type="ECO:0000256" key="7">
    <source>
        <dbReference type="ARBA" id="ARBA00022729"/>
    </source>
</evidence>
<comment type="caution">
    <text evidence="17">The sequence shown here is derived from an EMBL/GenBank/DDBJ whole genome shotgun (WGS) entry which is preliminary data.</text>
</comment>
<dbReference type="InterPro" id="IPR054765">
    <property type="entry name" value="SLBB_dom"/>
</dbReference>